<proteinExistence type="predicted"/>
<keyword evidence="3" id="KW-1185">Reference proteome</keyword>
<evidence type="ECO:0000313" key="2">
    <source>
        <dbReference type="EMBL" id="PIN10258.1"/>
    </source>
</evidence>
<dbReference type="Proteomes" id="UP000231279">
    <property type="component" value="Unassembled WGS sequence"/>
</dbReference>
<dbReference type="AlphaFoldDB" id="A0A2G9GY99"/>
<evidence type="ECO:0000256" key="1">
    <source>
        <dbReference type="SAM" id="Coils"/>
    </source>
</evidence>
<accession>A0A2G9GY99</accession>
<sequence>MMMNEVVELQHQQHKATQQIEVVKEKLEGAERRQKQMVSFLARMFWNPALLARLQQRKSITSPRQMRKFVKHEPREPVSNRDALKQLLDHPWQDTGDSPLFGVEYVPSQFEDITQDDFPMAHELLHTPDEAKSVPTLGTAEPSLQGENVMSPQPQPTNESFVSFPGDLVMEKSIPELAGTESTARGDVWGMSFEADNGIYNSPTESWGSLGSHNPLDLGVSNGLSNIWDIGALPVADSPGIERWLDEDSSLS</sequence>
<reference evidence="3" key="1">
    <citation type="journal article" date="2018" name="Gigascience">
        <title>Genome assembly of the Pink Ipe (Handroanthus impetiginosus, Bignoniaceae), a highly valued, ecologically keystone Neotropical timber forest tree.</title>
        <authorList>
            <person name="Silva-Junior O.B."/>
            <person name="Grattapaglia D."/>
            <person name="Novaes E."/>
            <person name="Collevatti R.G."/>
        </authorList>
    </citation>
    <scope>NUCLEOTIDE SEQUENCE [LARGE SCALE GENOMIC DNA]</scope>
    <source>
        <strain evidence="3">cv. UFG-1</strain>
    </source>
</reference>
<dbReference type="OrthoDB" id="60033at2759"/>
<protein>
    <submittedName>
        <fullName evidence="2">Uncharacterized protein</fullName>
    </submittedName>
</protein>
<dbReference type="EMBL" id="NKXS01003273">
    <property type="protein sequence ID" value="PIN10258.1"/>
    <property type="molecule type" value="Genomic_DNA"/>
</dbReference>
<feature type="coiled-coil region" evidence="1">
    <location>
        <begin position="6"/>
        <end position="33"/>
    </location>
</feature>
<organism evidence="2 3">
    <name type="scientific">Handroanthus impetiginosus</name>
    <dbReference type="NCBI Taxonomy" id="429701"/>
    <lineage>
        <taxon>Eukaryota</taxon>
        <taxon>Viridiplantae</taxon>
        <taxon>Streptophyta</taxon>
        <taxon>Embryophyta</taxon>
        <taxon>Tracheophyta</taxon>
        <taxon>Spermatophyta</taxon>
        <taxon>Magnoliopsida</taxon>
        <taxon>eudicotyledons</taxon>
        <taxon>Gunneridae</taxon>
        <taxon>Pentapetalae</taxon>
        <taxon>asterids</taxon>
        <taxon>lamiids</taxon>
        <taxon>Lamiales</taxon>
        <taxon>Bignoniaceae</taxon>
        <taxon>Crescentiina</taxon>
        <taxon>Tabebuia alliance</taxon>
        <taxon>Handroanthus</taxon>
    </lineage>
</organism>
<evidence type="ECO:0000313" key="3">
    <source>
        <dbReference type="Proteomes" id="UP000231279"/>
    </source>
</evidence>
<dbReference type="STRING" id="429701.A0A2G9GY99"/>
<gene>
    <name evidence="2" type="ORF">CDL12_17159</name>
</gene>
<name>A0A2G9GY99_9LAMI</name>
<keyword evidence="1" id="KW-0175">Coiled coil</keyword>
<comment type="caution">
    <text evidence="2">The sequence shown here is derived from an EMBL/GenBank/DDBJ whole genome shotgun (WGS) entry which is preliminary data.</text>
</comment>